<dbReference type="GO" id="GO:0009893">
    <property type="term" value="P:positive regulation of metabolic process"/>
    <property type="evidence" value="ECO:0007669"/>
    <property type="project" value="UniProtKB-ARBA"/>
</dbReference>
<dbReference type="Pfam" id="PF05773">
    <property type="entry name" value="RWD"/>
    <property type="match status" value="1"/>
</dbReference>
<dbReference type="PROSITE" id="PS00108">
    <property type="entry name" value="PROTEIN_KINASE_ST"/>
    <property type="match status" value="1"/>
</dbReference>
<dbReference type="Gene3D" id="1.10.510.10">
    <property type="entry name" value="Transferase(Phosphotransferase) domain 1"/>
    <property type="match status" value="2"/>
</dbReference>
<feature type="domain" description="Protein kinase" evidence="14">
    <location>
        <begin position="275"/>
        <end position="551"/>
    </location>
</feature>
<feature type="region of interest" description="Disordered" evidence="13">
    <location>
        <begin position="667"/>
        <end position="692"/>
    </location>
</feature>
<dbReference type="CDD" id="cd14012">
    <property type="entry name" value="PK_eIF2AK_GCN2_rpt1"/>
    <property type="match status" value="1"/>
</dbReference>
<dbReference type="Proteomes" id="UP001281003">
    <property type="component" value="Unassembled WGS sequence"/>
</dbReference>
<dbReference type="Gene3D" id="3.30.200.20">
    <property type="entry name" value="Phosphorylase Kinase, domain 1"/>
    <property type="match status" value="1"/>
</dbReference>
<dbReference type="InterPro" id="IPR036621">
    <property type="entry name" value="Anticodon-bd_dom_sf"/>
</dbReference>
<gene>
    <name evidence="16" type="ORF">B0T20DRAFT_368021</name>
</gene>
<keyword evidence="3" id="KW-0808">Transferase</keyword>
<dbReference type="FunFam" id="3.30.200.20:FF:000379">
    <property type="entry name" value="eIF-2-alpha kinase GCN2"/>
    <property type="match status" value="1"/>
</dbReference>
<dbReference type="InterPro" id="IPR024435">
    <property type="entry name" value="HisRS-related_dom"/>
</dbReference>
<evidence type="ECO:0000256" key="2">
    <source>
        <dbReference type="ARBA" id="ARBA00022527"/>
    </source>
</evidence>
<dbReference type="InterPro" id="IPR016135">
    <property type="entry name" value="UBQ-conjugating_enzyme/RWD"/>
</dbReference>
<dbReference type="InterPro" id="IPR050339">
    <property type="entry name" value="CC_SR_Kinase"/>
</dbReference>
<dbReference type="GO" id="GO:0000077">
    <property type="term" value="P:DNA damage checkpoint signaling"/>
    <property type="evidence" value="ECO:0007669"/>
    <property type="project" value="InterPro"/>
</dbReference>
<dbReference type="FunFam" id="1.10.510.10:FF:000821">
    <property type="entry name" value="Serine/threonine-protein kinase gcn2"/>
    <property type="match status" value="1"/>
</dbReference>
<dbReference type="InterPro" id="IPR016255">
    <property type="entry name" value="Gcn2"/>
</dbReference>
<evidence type="ECO:0000256" key="8">
    <source>
        <dbReference type="ARBA" id="ARBA00047899"/>
    </source>
</evidence>
<comment type="catalytic activity">
    <reaction evidence="9">
        <text>L-seryl-[protein] + ATP = O-phospho-L-seryl-[protein] + ADP + H(+)</text>
        <dbReference type="Rhea" id="RHEA:17989"/>
        <dbReference type="Rhea" id="RHEA-COMP:9863"/>
        <dbReference type="Rhea" id="RHEA-COMP:11604"/>
        <dbReference type="ChEBI" id="CHEBI:15378"/>
        <dbReference type="ChEBI" id="CHEBI:29999"/>
        <dbReference type="ChEBI" id="CHEBI:30616"/>
        <dbReference type="ChEBI" id="CHEBI:83421"/>
        <dbReference type="ChEBI" id="CHEBI:456216"/>
        <dbReference type="EC" id="2.7.11.1"/>
    </reaction>
</comment>
<dbReference type="SUPFAM" id="SSF56112">
    <property type="entry name" value="Protein kinase-like (PK-like)"/>
    <property type="match status" value="2"/>
</dbReference>
<evidence type="ECO:0000313" key="16">
    <source>
        <dbReference type="EMBL" id="KAK3403293.1"/>
    </source>
</evidence>
<keyword evidence="4 11" id="KW-0547">Nucleotide-binding</keyword>
<dbReference type="InterPro" id="IPR041715">
    <property type="entry name" value="HisRS-like_core"/>
</dbReference>
<feature type="compositionally biased region" description="Acidic residues" evidence="13">
    <location>
        <begin position="725"/>
        <end position="753"/>
    </location>
</feature>
<proteinExistence type="inferred from homology"/>
<evidence type="ECO:0000256" key="9">
    <source>
        <dbReference type="ARBA" id="ARBA00048679"/>
    </source>
</evidence>
<dbReference type="PROSITE" id="PS00107">
    <property type="entry name" value="PROTEIN_KINASE_ATP"/>
    <property type="match status" value="1"/>
</dbReference>
<dbReference type="Gene3D" id="3.40.50.800">
    <property type="entry name" value="Anticodon-binding domain"/>
    <property type="match status" value="1"/>
</dbReference>
<feature type="binding site" evidence="11">
    <location>
        <begin position="604"/>
        <end position="612"/>
    </location>
    <ligand>
        <name>ATP</name>
        <dbReference type="ChEBI" id="CHEBI:30616"/>
    </ligand>
</feature>
<feature type="binding site" evidence="11">
    <location>
        <position position="627"/>
    </location>
    <ligand>
        <name>ATP</name>
        <dbReference type="ChEBI" id="CHEBI:30616"/>
    </ligand>
</feature>
<feature type="active site" description="Proton acceptor" evidence="10">
    <location>
        <position position="831"/>
    </location>
</feature>
<evidence type="ECO:0000256" key="12">
    <source>
        <dbReference type="PROSITE-ProRule" id="PRU10141"/>
    </source>
</evidence>
<evidence type="ECO:0000256" key="5">
    <source>
        <dbReference type="ARBA" id="ARBA00022777"/>
    </source>
</evidence>
<feature type="domain" description="RWD" evidence="15">
    <location>
        <begin position="51"/>
        <end position="161"/>
    </location>
</feature>
<comment type="catalytic activity">
    <reaction evidence="8">
        <text>L-threonyl-[protein] + ATP = O-phospho-L-threonyl-[protein] + ADP + H(+)</text>
        <dbReference type="Rhea" id="RHEA:46608"/>
        <dbReference type="Rhea" id="RHEA-COMP:11060"/>
        <dbReference type="Rhea" id="RHEA-COMP:11605"/>
        <dbReference type="ChEBI" id="CHEBI:15378"/>
        <dbReference type="ChEBI" id="CHEBI:30013"/>
        <dbReference type="ChEBI" id="CHEBI:30616"/>
        <dbReference type="ChEBI" id="CHEBI:61977"/>
        <dbReference type="ChEBI" id="CHEBI:456216"/>
        <dbReference type="EC" id="2.7.11.1"/>
    </reaction>
</comment>
<reference evidence="16" key="2">
    <citation type="submission" date="2023-07" db="EMBL/GenBank/DDBJ databases">
        <authorList>
            <consortium name="Lawrence Berkeley National Laboratory"/>
            <person name="Haridas S."/>
            <person name="Hensen N."/>
            <person name="Bonometti L."/>
            <person name="Westerberg I."/>
            <person name="Brannstrom I.O."/>
            <person name="Guillou S."/>
            <person name="Cros-Aarteil S."/>
            <person name="Calhoun S."/>
            <person name="Kuo A."/>
            <person name="Mondo S."/>
            <person name="Pangilinan J."/>
            <person name="Riley R."/>
            <person name="LaButti K."/>
            <person name="Andreopoulos B."/>
            <person name="Lipzen A."/>
            <person name="Chen C."/>
            <person name="Yanf M."/>
            <person name="Daum C."/>
            <person name="Ng V."/>
            <person name="Clum A."/>
            <person name="Steindorff A."/>
            <person name="Ohm R."/>
            <person name="Martin F."/>
            <person name="Silar P."/>
            <person name="Natvig D."/>
            <person name="Lalanne C."/>
            <person name="Gautier V."/>
            <person name="Ament-velasquez S.L."/>
            <person name="Kruys A."/>
            <person name="Hutchinson M.I."/>
            <person name="Powell A.J."/>
            <person name="Barry K."/>
            <person name="Miller A.N."/>
            <person name="Grigoriev I.V."/>
            <person name="Debuchy R."/>
            <person name="Gladieux P."/>
            <person name="Thoren M.H."/>
            <person name="Johannesson H."/>
        </authorList>
    </citation>
    <scope>NUCLEOTIDE SEQUENCE</scope>
    <source>
        <strain evidence="16">FGSC 1904</strain>
    </source>
</reference>
<feature type="region of interest" description="Disordered" evidence="13">
    <location>
        <begin position="189"/>
        <end position="253"/>
    </location>
</feature>
<dbReference type="Pfam" id="PF00069">
    <property type="entry name" value="Pkinase"/>
    <property type="match status" value="3"/>
</dbReference>
<dbReference type="FunFam" id="1.10.510.10:FF:000822">
    <property type="entry name" value="Serine/threonine-protein kinase gcn2"/>
    <property type="match status" value="1"/>
</dbReference>
<dbReference type="GO" id="GO:0005524">
    <property type="term" value="F:ATP binding"/>
    <property type="evidence" value="ECO:0007669"/>
    <property type="project" value="UniProtKB-UniRule"/>
</dbReference>
<dbReference type="Pfam" id="PF12745">
    <property type="entry name" value="HGTP_anticodon2"/>
    <property type="match status" value="1"/>
</dbReference>
<evidence type="ECO:0000256" key="11">
    <source>
        <dbReference type="PIRSR" id="PIRSR000660-2"/>
    </source>
</evidence>
<evidence type="ECO:0000313" key="17">
    <source>
        <dbReference type="Proteomes" id="UP001281003"/>
    </source>
</evidence>
<name>A0AAE0PNN7_SORBR</name>
<dbReference type="CDD" id="cd14046">
    <property type="entry name" value="STKc_EIF2AK4_GCN2_rpt2"/>
    <property type="match status" value="1"/>
</dbReference>
<evidence type="ECO:0000256" key="4">
    <source>
        <dbReference type="ARBA" id="ARBA00022741"/>
    </source>
</evidence>
<dbReference type="PANTHER" id="PTHR11042">
    <property type="entry name" value="EUKARYOTIC TRANSLATION INITIATION FACTOR 2-ALPHA KINASE EIF2-ALPHA KINASE -RELATED"/>
    <property type="match status" value="1"/>
</dbReference>
<dbReference type="SUPFAM" id="SSF54495">
    <property type="entry name" value="UBC-like"/>
    <property type="match status" value="1"/>
</dbReference>
<dbReference type="CDD" id="cd23823">
    <property type="entry name" value="RWD_GCN2"/>
    <property type="match status" value="1"/>
</dbReference>
<feature type="compositionally biased region" description="Polar residues" evidence="13">
    <location>
        <begin position="676"/>
        <end position="692"/>
    </location>
</feature>
<feature type="region of interest" description="Disordered" evidence="13">
    <location>
        <begin position="709"/>
        <end position="773"/>
    </location>
</feature>
<dbReference type="Gene3D" id="3.30.930.10">
    <property type="entry name" value="Bira Bifunctional Protein, Domain 2"/>
    <property type="match status" value="1"/>
</dbReference>
<dbReference type="PROSITE" id="PS50011">
    <property type="entry name" value="PROTEIN_KINASE_DOM"/>
    <property type="match status" value="2"/>
</dbReference>
<dbReference type="FunFam" id="3.10.110.10:FF:000050">
    <property type="entry name" value="eIF-2-alpha kinase GCN2"/>
    <property type="match status" value="1"/>
</dbReference>
<dbReference type="GO" id="GO:1990625">
    <property type="term" value="P:negative regulation of cytoplasmic translational initiation in response to stress"/>
    <property type="evidence" value="ECO:0007669"/>
    <property type="project" value="TreeGrafter"/>
</dbReference>
<evidence type="ECO:0000256" key="13">
    <source>
        <dbReference type="SAM" id="MobiDB-lite"/>
    </source>
</evidence>
<feature type="domain" description="Protein kinase" evidence="14">
    <location>
        <begin position="598"/>
        <end position="976"/>
    </location>
</feature>
<dbReference type="EC" id="2.7.11.1" evidence="1"/>
<dbReference type="InterPro" id="IPR011009">
    <property type="entry name" value="Kinase-like_dom_sf"/>
</dbReference>
<dbReference type="GO" id="GO:0005829">
    <property type="term" value="C:cytosol"/>
    <property type="evidence" value="ECO:0007669"/>
    <property type="project" value="TreeGrafter"/>
</dbReference>
<dbReference type="Gene3D" id="3.10.110.10">
    <property type="entry name" value="Ubiquitin Conjugating Enzyme"/>
    <property type="match status" value="1"/>
</dbReference>
<dbReference type="InterPro" id="IPR045864">
    <property type="entry name" value="aa-tRNA-synth_II/BPL/LPL"/>
</dbReference>
<dbReference type="EMBL" id="JAUTDP010000001">
    <property type="protein sequence ID" value="KAK3403293.1"/>
    <property type="molecule type" value="Genomic_DNA"/>
</dbReference>
<evidence type="ECO:0000256" key="7">
    <source>
        <dbReference type="ARBA" id="ARBA00037982"/>
    </source>
</evidence>
<dbReference type="CDD" id="cd00773">
    <property type="entry name" value="HisRS-like_core"/>
    <property type="match status" value="1"/>
</dbReference>
<dbReference type="GO" id="GO:0004694">
    <property type="term" value="F:eukaryotic translation initiation factor 2alpha kinase activity"/>
    <property type="evidence" value="ECO:0007669"/>
    <property type="project" value="InterPro"/>
</dbReference>
<evidence type="ECO:0000256" key="10">
    <source>
        <dbReference type="PIRSR" id="PIRSR000660-1"/>
    </source>
</evidence>
<keyword evidence="17" id="KW-1185">Reference proteome</keyword>
<evidence type="ECO:0000259" key="14">
    <source>
        <dbReference type="PROSITE" id="PS50011"/>
    </source>
</evidence>
<dbReference type="FunFam" id="3.40.50.800:FF:000009">
    <property type="entry name" value="Eukaryotic translation initiation factor 2-alpha kinase"/>
    <property type="match status" value="1"/>
</dbReference>
<dbReference type="GO" id="GO:0005634">
    <property type="term" value="C:nucleus"/>
    <property type="evidence" value="ECO:0007669"/>
    <property type="project" value="TreeGrafter"/>
</dbReference>
<feature type="binding site" evidence="12">
    <location>
        <position position="628"/>
    </location>
    <ligand>
        <name>ATP</name>
        <dbReference type="ChEBI" id="CHEBI:30616"/>
    </ligand>
</feature>
<dbReference type="PANTHER" id="PTHR11042:SF136">
    <property type="entry name" value="EIF-2-ALPHA KINASE GCN2"/>
    <property type="match status" value="1"/>
</dbReference>
<feature type="region of interest" description="Disordered" evidence="13">
    <location>
        <begin position="1"/>
        <end position="48"/>
    </location>
</feature>
<evidence type="ECO:0000256" key="6">
    <source>
        <dbReference type="ARBA" id="ARBA00022840"/>
    </source>
</evidence>
<dbReference type="SMART" id="SM00591">
    <property type="entry name" value="RWD"/>
    <property type="match status" value="1"/>
</dbReference>
<comment type="similarity">
    <text evidence="7">Belongs to the protein kinase superfamily. Ser/Thr protein kinase family. GCN2 subfamily.</text>
</comment>
<feature type="compositionally biased region" description="Basic residues" evidence="13">
    <location>
        <begin position="1"/>
        <end position="12"/>
    </location>
</feature>
<evidence type="ECO:0000256" key="3">
    <source>
        <dbReference type="ARBA" id="ARBA00022679"/>
    </source>
</evidence>
<protein>
    <recommendedName>
        <fullName evidence="1">non-specific serine/threonine protein kinase</fullName>
        <ecNumber evidence="1">2.7.11.1</ecNumber>
    </recommendedName>
</protein>
<feature type="compositionally biased region" description="Basic and acidic residues" evidence="13">
    <location>
        <begin position="189"/>
        <end position="227"/>
    </location>
</feature>
<comment type="caution">
    <text evidence="16">The sequence shown here is derived from an EMBL/GenBank/DDBJ whole genome shotgun (WGS) entry which is preliminary data.</text>
</comment>
<dbReference type="InterPro" id="IPR006575">
    <property type="entry name" value="RWD_dom"/>
</dbReference>
<keyword evidence="6 11" id="KW-0067">ATP-binding</keyword>
<dbReference type="Pfam" id="PF13393">
    <property type="entry name" value="tRNA-synt_His"/>
    <property type="match status" value="1"/>
</dbReference>
<accession>A0AAE0PNN7</accession>
<organism evidence="16 17">
    <name type="scientific">Sordaria brevicollis</name>
    <dbReference type="NCBI Taxonomy" id="83679"/>
    <lineage>
        <taxon>Eukaryota</taxon>
        <taxon>Fungi</taxon>
        <taxon>Dikarya</taxon>
        <taxon>Ascomycota</taxon>
        <taxon>Pezizomycotina</taxon>
        <taxon>Sordariomycetes</taxon>
        <taxon>Sordariomycetidae</taxon>
        <taxon>Sordariales</taxon>
        <taxon>Sordariaceae</taxon>
        <taxon>Sordaria</taxon>
    </lineage>
</organism>
<dbReference type="InterPro" id="IPR000719">
    <property type="entry name" value="Prot_kinase_dom"/>
</dbReference>
<evidence type="ECO:0000259" key="15">
    <source>
        <dbReference type="PROSITE" id="PS50908"/>
    </source>
</evidence>
<dbReference type="InterPro" id="IPR008271">
    <property type="entry name" value="Ser/Thr_kinase_AS"/>
</dbReference>
<dbReference type="FunFam" id="3.30.930.10:FF:000074">
    <property type="entry name" value="Serine/threonine-protein kinase gcn2"/>
    <property type="match status" value="1"/>
</dbReference>
<evidence type="ECO:0000256" key="1">
    <source>
        <dbReference type="ARBA" id="ARBA00012513"/>
    </source>
</evidence>
<sequence>MAWKKPAGKKKPAQQQTPKKNSNEDNTSFPGLKAPGQTPPAKTHYQEVQESEVMVLQAIYGEDFTQHEAAHGAWQKSEPRFDIKIKPSSDQELSVTLGVVMVATYPKTPPLLTIKDDHSLRESTKFKIQKFVETQPKIYAQAEQEMIDQIVEGIRDILEEAAQKKVQGLEIPSLEEERAAHEAELARLAQTKKEREERKKLEESREEERVLEDMLQEELKRQRNKAKESRKKNRSHQLSPDRAPQDPGETDETLMFDQPCKITDGSGNALFFQTVIGKTVFREGPITTVYKVKPVLSARTVRPSLALKQVEVKSHGKDSAQFKKQLQYLESQMEILKKLRHQNLLPFLDFRIDRAISDTDSSAPTLWTVSILSPLATKGPIEELLDLAGQIDTNKAKIWTADLLEALGFLHSNGIIHQDLHPANILLYRNEGGDIVPKITDAFYQRELHNLCTKIKTLTSSRAAKSAYWFPPEIAGVSKPQYTQKTDVWDFGIVFLQMIFGLDVCEKYHSPSALMDSLSLSAPLEELVSKFFKSDPKKRPRAFELTSSEFLATNAPIIDEADIAVPGSLMPMPQTLPQRMRHDSMNRGPVASRYRQDYVEEARLGKGGFGEVVRARKMIDGHLYAIKKITQRSQETLSEILKEVRLLSQMNHPSVVRYYNTWLEEVPDFDNEGDTSTEGGATDMTESSQVTISHGVNIEFAESKSRGLDFMSSSGHPGIEYDYSSSDEEEDVDDEEEEDDEDDEFESGSDDDAATVSGKGRLGVAGRRPRRGSTRPYKTIMYISMEYCEKRSLRDLISRHLSKDTTEIWRLFRQILEGLCHIHSLNIVHRDLKPENIFISSGPDGLDNVKIGDFGLATSGQLAIDKSTASLDASDMTRSIGTAVYVAPEVRTGGSGSYTSKVDMYSLGVIFFEMSYPPMMGMQRAMVLEQLRQSPPVLPADFKHMDKNHLEVLLSLLTHNPKDRPSSSELMKSGKLPIQMESEAIRRAIAGLSDPNSPYYQKMLETLFARPIEQAKDYAWDMSSSGPSPQELMRQFIVKDTLISIFRRHGAVEAPTACLYPSSSHYGQNAVHLLDQNGTVLQLPFDLMMGHARSLARITNSPVVQKSYSFGNIFRERHGGGQPDVYGEVDFDIVTSDALDLALKEAEVIKVLDEIATAFPTVSSTPICFQLGHSDLLNLIFEYCGVEVGTRRAAAEVLSKLNIRNFTWQKVRGELRSPMVGISATSVDELQRFDFRDTPSKAISKIKLLFEGTEYYQQASSTLAHLKEVYEYTKRFGVQNKIYIAPLSSINEAFFRGGILFSCLYDKKVKDVFAAGGRYDSLIKEHRPKIGNRFEERHAVGFSLNWEKQLAKPVPKATGKAFLKKAAEEESQGLFNIKRCDVLVASFDPEVLRSSGIELVQTLWAHCISAELARDARSPEDLLSKYRDESYSWIVIIKQDNMLKIKTMGRKDAPDADIPAKELLNWLKAEMRENRDALNRGTGGGGHHGGAMSSGAAIKFRGGAGGAGHSSYGGNSSDLSGGLFLGGDGEREQEVHVLVAQTKSKKFNRRQVVEQAQTSAARLLQSFLDGPIAAIETSDNVMEMIRRTSLSDAESWRKVEHNVGTSEKKYVKEIHDMLKGWRWEWEAKKGSEHAFVYNFRTGRCIYYDLSA</sequence>
<dbReference type="PROSITE" id="PS50908">
    <property type="entry name" value="RWD"/>
    <property type="match status" value="1"/>
</dbReference>
<keyword evidence="5" id="KW-0418">Kinase</keyword>
<dbReference type="SMART" id="SM00220">
    <property type="entry name" value="S_TKc"/>
    <property type="match status" value="2"/>
</dbReference>
<keyword evidence="2" id="KW-0723">Serine/threonine-protein kinase</keyword>
<dbReference type="SUPFAM" id="SSF55681">
    <property type="entry name" value="Class II aaRS and biotin synthetases"/>
    <property type="match status" value="1"/>
</dbReference>
<reference evidence="16" key="1">
    <citation type="journal article" date="2023" name="Mol. Phylogenet. Evol.">
        <title>Genome-scale phylogeny and comparative genomics of the fungal order Sordariales.</title>
        <authorList>
            <person name="Hensen N."/>
            <person name="Bonometti L."/>
            <person name="Westerberg I."/>
            <person name="Brannstrom I.O."/>
            <person name="Guillou S."/>
            <person name="Cros-Aarteil S."/>
            <person name="Calhoun S."/>
            <person name="Haridas S."/>
            <person name="Kuo A."/>
            <person name="Mondo S."/>
            <person name="Pangilinan J."/>
            <person name="Riley R."/>
            <person name="LaButti K."/>
            <person name="Andreopoulos B."/>
            <person name="Lipzen A."/>
            <person name="Chen C."/>
            <person name="Yan M."/>
            <person name="Daum C."/>
            <person name="Ng V."/>
            <person name="Clum A."/>
            <person name="Steindorff A."/>
            <person name="Ohm R.A."/>
            <person name="Martin F."/>
            <person name="Silar P."/>
            <person name="Natvig D.O."/>
            <person name="Lalanne C."/>
            <person name="Gautier V."/>
            <person name="Ament-Velasquez S.L."/>
            <person name="Kruys A."/>
            <person name="Hutchinson M.I."/>
            <person name="Powell A.J."/>
            <person name="Barry K."/>
            <person name="Miller A.N."/>
            <person name="Grigoriev I.V."/>
            <person name="Debuchy R."/>
            <person name="Gladieux P."/>
            <person name="Hiltunen Thoren M."/>
            <person name="Johannesson H."/>
        </authorList>
    </citation>
    <scope>NUCLEOTIDE SEQUENCE</scope>
    <source>
        <strain evidence="16">FGSC 1904</strain>
    </source>
</reference>
<dbReference type="PIRSF" id="PIRSF000660">
    <property type="entry name" value="Ser/Thr_PK_GCN2"/>
    <property type="match status" value="1"/>
</dbReference>
<dbReference type="InterPro" id="IPR017441">
    <property type="entry name" value="Protein_kinase_ATP_BS"/>
</dbReference>